<keyword evidence="1" id="KW-0679">Respiratory chain</keyword>
<geneLocation type="mitochondrion" evidence="2"/>
<keyword evidence="1 2" id="KW-0496">Mitochondrion</keyword>
<feature type="transmembrane region" description="Helical" evidence="1">
    <location>
        <begin position="29"/>
        <end position="47"/>
    </location>
</feature>
<keyword evidence="1" id="KW-0472">Membrane</keyword>
<dbReference type="InterPro" id="IPR001457">
    <property type="entry name" value="NADH_UbQ/plastoQ_OxRdtase_su6"/>
</dbReference>
<accession>A0A7S6ZP76</accession>
<feature type="transmembrane region" description="Helical" evidence="1">
    <location>
        <begin position="53"/>
        <end position="77"/>
    </location>
</feature>
<comment type="function">
    <text evidence="1">Core subunit of the mitochondrial membrane respiratory chain NADH dehydrogenase (Complex I) which catalyzes electron transfer from NADH through the respiratory chain, using ubiquinone as an electron acceptor. Essential for the catalytic activity and assembly of complex I.</text>
</comment>
<name>A0A7S6ZP76_9STRA</name>
<dbReference type="InterPro" id="IPR042106">
    <property type="entry name" value="Nuo/plastoQ_OxRdtase_6_NuoJ"/>
</dbReference>
<comment type="subcellular location">
    <subcellularLocation>
        <location evidence="1">Mitochondrion membrane</location>
        <topology evidence="1">Multi-pass membrane protein</topology>
    </subcellularLocation>
</comment>
<dbReference type="EC" id="7.1.1.2" evidence="1"/>
<proteinExistence type="inferred from homology"/>
<keyword evidence="1" id="KW-1133">Transmembrane helix</keyword>
<dbReference type="Pfam" id="PF00499">
    <property type="entry name" value="Oxidored_q3"/>
    <property type="match status" value="1"/>
</dbReference>
<gene>
    <name evidence="2" type="primary">nad6</name>
</gene>
<keyword evidence="1" id="KW-0812">Transmembrane</keyword>
<reference evidence="2" key="1">
    <citation type="journal article" date="2020" name="bioRxiv">
        <title>First genome of Labyrinthula, an opportunistic seagrass pathogen, reveals novel insight into marine protist phylogeny, ecology and CAZyme cell-wall degradation.</title>
        <authorList>
            <person name="Tan M.H."/>
            <person name="Loke S."/>
            <person name="Croft L.J."/>
            <person name="Gleason F.H."/>
            <person name="Lange L."/>
            <person name="Pilgaard B."/>
            <person name="Trevathan-Tackett S.M."/>
        </authorList>
    </citation>
    <scope>NUCLEOTIDE SEQUENCE</scope>
    <source>
        <strain evidence="2">SR_Ha_C</strain>
    </source>
</reference>
<dbReference type="Gene3D" id="1.20.120.1200">
    <property type="entry name" value="NADH-ubiquinone/plastoquinone oxidoreductase chain 6, subunit NuoJ"/>
    <property type="match status" value="1"/>
</dbReference>
<dbReference type="GO" id="GO:0031966">
    <property type="term" value="C:mitochondrial membrane"/>
    <property type="evidence" value="ECO:0007669"/>
    <property type="project" value="UniProtKB-SubCell"/>
</dbReference>
<feature type="transmembrane region" description="Helical" evidence="1">
    <location>
        <begin position="142"/>
        <end position="162"/>
    </location>
</feature>
<keyword evidence="1" id="KW-1278">Translocase</keyword>
<organism evidence="2">
    <name type="scientific">Labyrinthula sp</name>
    <dbReference type="NCBI Taxonomy" id="1678526"/>
    <lineage>
        <taxon>Eukaryota</taxon>
        <taxon>Sar</taxon>
        <taxon>Stramenopiles</taxon>
        <taxon>Bigyra</taxon>
        <taxon>Labyrinthulomycetes</taxon>
        <taxon>Labyrinthulida</taxon>
        <taxon>Labyrinthulaceae</taxon>
        <taxon>Labyrinthula</taxon>
    </lineage>
</organism>
<keyword evidence="1" id="KW-0249">Electron transport</keyword>
<sequence>MEGIYMKVFGIMGLISCMKVVRGENEVNSVLYLVWVFVNATGMLLVLEVEYMGMLYIVVYVGAIAILFLFVVMMLGGNSGEKGGVIERVLRWVVGLWVVREIVMWEGVGEGEGRMSWEGVMDGVTNMERMGQMIYTEKIGEFLIGGLVLLVALIGCVVMVMWDRPGIYSMRKEGGDVEDKRQERQELIECVRRDPRSAVFMVERDGGGR</sequence>
<dbReference type="GO" id="GO:0008137">
    <property type="term" value="F:NADH dehydrogenase (ubiquinone) activity"/>
    <property type="evidence" value="ECO:0007669"/>
    <property type="project" value="UniProtKB-UniRule"/>
</dbReference>
<dbReference type="PANTHER" id="PTHR33269">
    <property type="entry name" value="NADH-UBIQUINONE OXIDOREDUCTASE CHAIN 6"/>
    <property type="match status" value="1"/>
</dbReference>
<dbReference type="AlphaFoldDB" id="A0A7S6ZP76"/>
<evidence type="ECO:0000256" key="1">
    <source>
        <dbReference type="RuleBase" id="RU004430"/>
    </source>
</evidence>
<comment type="catalytic activity">
    <reaction evidence="1">
        <text>a ubiquinone + NADH + 5 H(+)(in) = a ubiquinol + NAD(+) + 4 H(+)(out)</text>
        <dbReference type="Rhea" id="RHEA:29091"/>
        <dbReference type="Rhea" id="RHEA-COMP:9565"/>
        <dbReference type="Rhea" id="RHEA-COMP:9566"/>
        <dbReference type="ChEBI" id="CHEBI:15378"/>
        <dbReference type="ChEBI" id="CHEBI:16389"/>
        <dbReference type="ChEBI" id="CHEBI:17976"/>
        <dbReference type="ChEBI" id="CHEBI:57540"/>
        <dbReference type="ChEBI" id="CHEBI:57945"/>
        <dbReference type="EC" id="7.1.1.2"/>
    </reaction>
</comment>
<dbReference type="EMBL" id="MT267870">
    <property type="protein sequence ID" value="QOW07442.1"/>
    <property type="molecule type" value="Genomic_DNA"/>
</dbReference>
<keyword evidence="1" id="KW-0830">Ubiquinone</keyword>
<keyword evidence="1" id="KW-0520">NAD</keyword>
<comment type="similarity">
    <text evidence="1">Belongs to the complex I subunit 6 family.</text>
</comment>
<protein>
    <recommendedName>
        <fullName evidence="1">NADH-ubiquinone oxidoreductase chain 6</fullName>
        <ecNumber evidence="1">7.1.1.2</ecNumber>
    </recommendedName>
</protein>
<evidence type="ECO:0000313" key="2">
    <source>
        <dbReference type="EMBL" id="QOW07442.1"/>
    </source>
</evidence>
<dbReference type="PANTHER" id="PTHR33269:SF17">
    <property type="entry name" value="NADH-UBIQUINONE OXIDOREDUCTASE CHAIN 6"/>
    <property type="match status" value="1"/>
</dbReference>
<keyword evidence="1" id="KW-0813">Transport</keyword>